<name>A0A382CDU2_9ZZZZ</name>
<sequence length="100" mass="10955">MPNLSQLLQTKAKPEHLRLFNACKDLHSQLADVNNVFVCGGYVRDLILGNPTKDIDLCIEGNSEKFSTMLAKTLNLGEPLESQFLTFKFVAGGGKADVKS</sequence>
<dbReference type="GO" id="GO:0016779">
    <property type="term" value="F:nucleotidyltransferase activity"/>
    <property type="evidence" value="ECO:0007669"/>
    <property type="project" value="InterPro"/>
</dbReference>
<dbReference type="GO" id="GO:0006396">
    <property type="term" value="P:RNA processing"/>
    <property type="evidence" value="ECO:0007669"/>
    <property type="project" value="InterPro"/>
</dbReference>
<evidence type="ECO:0000256" key="1">
    <source>
        <dbReference type="ARBA" id="ARBA00022679"/>
    </source>
</evidence>
<dbReference type="InterPro" id="IPR002646">
    <property type="entry name" value="PolA_pol_head_dom"/>
</dbReference>
<dbReference type="SUPFAM" id="SSF81301">
    <property type="entry name" value="Nucleotidyltransferase"/>
    <property type="match status" value="1"/>
</dbReference>
<accession>A0A382CDU2</accession>
<feature type="non-terminal residue" evidence="3">
    <location>
        <position position="100"/>
    </location>
</feature>
<dbReference type="GO" id="GO:0003723">
    <property type="term" value="F:RNA binding"/>
    <property type="evidence" value="ECO:0007669"/>
    <property type="project" value="InterPro"/>
</dbReference>
<protein>
    <recommendedName>
        <fullName evidence="2">Poly A polymerase head domain-containing protein</fullName>
    </recommendedName>
</protein>
<gene>
    <name evidence="3" type="ORF">METZ01_LOCUS177119</name>
</gene>
<dbReference type="Pfam" id="PF01743">
    <property type="entry name" value="PolyA_pol"/>
    <property type="match status" value="1"/>
</dbReference>
<proteinExistence type="predicted"/>
<organism evidence="3">
    <name type="scientific">marine metagenome</name>
    <dbReference type="NCBI Taxonomy" id="408172"/>
    <lineage>
        <taxon>unclassified sequences</taxon>
        <taxon>metagenomes</taxon>
        <taxon>ecological metagenomes</taxon>
    </lineage>
</organism>
<dbReference type="InterPro" id="IPR043519">
    <property type="entry name" value="NT_sf"/>
</dbReference>
<keyword evidence="1" id="KW-0808">Transferase</keyword>
<dbReference type="Gene3D" id="3.30.460.10">
    <property type="entry name" value="Beta Polymerase, domain 2"/>
    <property type="match status" value="1"/>
</dbReference>
<dbReference type="AlphaFoldDB" id="A0A382CDU2"/>
<evidence type="ECO:0000313" key="3">
    <source>
        <dbReference type="EMBL" id="SVB24265.1"/>
    </source>
</evidence>
<dbReference type="EMBL" id="UINC01034045">
    <property type="protein sequence ID" value="SVB24265.1"/>
    <property type="molecule type" value="Genomic_DNA"/>
</dbReference>
<feature type="domain" description="Poly A polymerase head" evidence="2">
    <location>
        <begin position="37"/>
        <end position="76"/>
    </location>
</feature>
<reference evidence="3" key="1">
    <citation type="submission" date="2018-05" db="EMBL/GenBank/DDBJ databases">
        <authorList>
            <person name="Lanie J.A."/>
            <person name="Ng W.-L."/>
            <person name="Kazmierczak K.M."/>
            <person name="Andrzejewski T.M."/>
            <person name="Davidsen T.M."/>
            <person name="Wayne K.J."/>
            <person name="Tettelin H."/>
            <person name="Glass J.I."/>
            <person name="Rusch D."/>
            <person name="Podicherti R."/>
            <person name="Tsui H.-C.T."/>
            <person name="Winkler M.E."/>
        </authorList>
    </citation>
    <scope>NUCLEOTIDE SEQUENCE</scope>
</reference>
<evidence type="ECO:0000259" key="2">
    <source>
        <dbReference type="Pfam" id="PF01743"/>
    </source>
</evidence>